<dbReference type="PANTHER" id="PTHR13620:SF122">
    <property type="entry name" value="3'-5' EXONUCLEASE DOMAIN-CONTAINING PROTEIN"/>
    <property type="match status" value="1"/>
</dbReference>
<dbReference type="InterPro" id="IPR036397">
    <property type="entry name" value="RNaseH_sf"/>
</dbReference>
<evidence type="ECO:0000313" key="4">
    <source>
        <dbReference type="EMBL" id="SPT19323.1"/>
    </source>
</evidence>
<dbReference type="PANTHER" id="PTHR13620">
    <property type="entry name" value="3-5 EXONUCLEASE"/>
    <property type="match status" value="1"/>
</dbReference>
<feature type="region of interest" description="Disordered" evidence="3">
    <location>
        <begin position="1"/>
        <end position="22"/>
    </location>
</feature>
<organism evidence="4 5">
    <name type="scientific">Triticum aestivum</name>
    <name type="common">Wheat</name>
    <dbReference type="NCBI Taxonomy" id="4565"/>
    <lineage>
        <taxon>Eukaryota</taxon>
        <taxon>Viridiplantae</taxon>
        <taxon>Streptophyta</taxon>
        <taxon>Embryophyta</taxon>
        <taxon>Tracheophyta</taxon>
        <taxon>Spermatophyta</taxon>
        <taxon>Magnoliopsida</taxon>
        <taxon>Liliopsida</taxon>
        <taxon>Poales</taxon>
        <taxon>Poaceae</taxon>
        <taxon>BOP clade</taxon>
        <taxon>Pooideae</taxon>
        <taxon>Triticodae</taxon>
        <taxon>Triticeae</taxon>
        <taxon>Triticinae</taxon>
        <taxon>Triticum</taxon>
    </lineage>
</organism>
<dbReference type="InterPro" id="IPR012337">
    <property type="entry name" value="RNaseH-like_sf"/>
</dbReference>
<dbReference type="SUPFAM" id="SSF53098">
    <property type="entry name" value="Ribonuclease H-like"/>
    <property type="match status" value="1"/>
</dbReference>
<feature type="region of interest" description="Disordered" evidence="3">
    <location>
        <begin position="283"/>
        <end position="307"/>
    </location>
</feature>
<dbReference type="InterPro" id="IPR051132">
    <property type="entry name" value="3-5_Exonuclease_domain"/>
</dbReference>
<gene>
    <name evidence="4" type="ORF">CAMPLR22A2D_LOCUS3938</name>
</gene>
<dbReference type="GO" id="GO:0008408">
    <property type="term" value="F:3'-5' exonuclease activity"/>
    <property type="evidence" value="ECO:0007669"/>
    <property type="project" value="UniProtKB-ARBA"/>
</dbReference>
<dbReference type="Proteomes" id="UP000280104">
    <property type="component" value="Chromosome II"/>
</dbReference>
<dbReference type="AlphaFoldDB" id="A0A7H4LL35"/>
<name>A0A7H4LL35_WHEAT</name>
<evidence type="ECO:0000256" key="3">
    <source>
        <dbReference type="SAM" id="MobiDB-lite"/>
    </source>
</evidence>
<reference evidence="4 5" key="1">
    <citation type="submission" date="2018-05" db="EMBL/GenBank/DDBJ databases">
        <authorList>
            <person name="Thind KAUR A."/>
        </authorList>
    </citation>
    <scope>NUCLEOTIDE SEQUENCE [LARGE SCALE GENOMIC DNA]</scope>
</reference>
<accession>A0A7H4LL35</accession>
<evidence type="ECO:0000256" key="1">
    <source>
        <dbReference type="ARBA" id="ARBA00022722"/>
    </source>
</evidence>
<keyword evidence="1" id="KW-0540">Nuclease</keyword>
<sequence>MQPFDLRSKGPRKHVSWKNGKPLPCRSHAGSSLLLVPARPSILRRFAPSRLVHSHYGSSTNPNPPPKSMASQISAIGGEYKVRTITGDEFDVIYTRSSATVKGCLSHFRRMFEDSDDEWVAGLDVEYTTVLGREKDLKDEERKKPAVIQVCVRDLCLVYHICHVDVECQDFKDFRESKLVKFVTVDFGNNKEVLRRIGLVVGNTFDLQKNRLVSSRQPSMLTLAGAMVHPWYGKLEKPPYMFHRHAWQRNVLDIDNINYAAMDAYLCFNIYKGWMKSNSQVCGSSKEVSAKRKRDKDEVEDVDEDSE</sequence>
<evidence type="ECO:0000313" key="5">
    <source>
        <dbReference type="Proteomes" id="UP000280104"/>
    </source>
</evidence>
<proteinExistence type="predicted"/>
<feature type="compositionally biased region" description="Acidic residues" evidence="3">
    <location>
        <begin position="298"/>
        <end position="307"/>
    </location>
</feature>
<dbReference type="EMBL" id="LS480641">
    <property type="protein sequence ID" value="SPT19323.1"/>
    <property type="molecule type" value="Genomic_DNA"/>
</dbReference>
<keyword evidence="2" id="KW-0378">Hydrolase</keyword>
<dbReference type="GO" id="GO:0003676">
    <property type="term" value="F:nucleic acid binding"/>
    <property type="evidence" value="ECO:0007669"/>
    <property type="project" value="InterPro"/>
</dbReference>
<evidence type="ECO:0000256" key="2">
    <source>
        <dbReference type="ARBA" id="ARBA00022801"/>
    </source>
</evidence>
<protein>
    <submittedName>
        <fullName evidence="4">Uncharacterized protein</fullName>
    </submittedName>
</protein>
<dbReference type="Gene3D" id="3.30.420.10">
    <property type="entry name" value="Ribonuclease H-like superfamily/Ribonuclease H"/>
    <property type="match status" value="1"/>
</dbReference>